<dbReference type="InterPro" id="IPR011249">
    <property type="entry name" value="Metalloenz_LuxS/M16"/>
</dbReference>
<dbReference type="Gene3D" id="3.30.830.10">
    <property type="entry name" value="Metalloenzyme, LuxS/M16 peptidase-like"/>
    <property type="match status" value="1"/>
</dbReference>
<dbReference type="SUPFAM" id="SSF63411">
    <property type="entry name" value="LuxS/MPP-like metallohydrolase"/>
    <property type="match status" value="1"/>
</dbReference>
<reference evidence="1" key="1">
    <citation type="submission" date="2019-08" db="EMBL/GenBank/DDBJ databases">
        <authorList>
            <person name="Kucharzyk K."/>
            <person name="Murdoch R.W."/>
            <person name="Higgins S."/>
            <person name="Loffler F."/>
        </authorList>
    </citation>
    <scope>NUCLEOTIDE SEQUENCE</scope>
</reference>
<gene>
    <name evidence="1" type="ORF">SDC9_74615</name>
</gene>
<name>A0A644YHW9_9ZZZZ</name>
<sequence>MNVLDTNYFYGEDNHSNYLTILNSITANDVKNFVKEFLSQGNEAVVVMLPKE</sequence>
<accession>A0A644YHW9</accession>
<dbReference type="AlphaFoldDB" id="A0A644YHW9"/>
<protein>
    <recommendedName>
        <fullName evidence="2">Peptidase M16 C-terminal domain-containing protein</fullName>
    </recommendedName>
</protein>
<evidence type="ECO:0000313" key="1">
    <source>
        <dbReference type="EMBL" id="MPM28096.1"/>
    </source>
</evidence>
<dbReference type="GO" id="GO:0046872">
    <property type="term" value="F:metal ion binding"/>
    <property type="evidence" value="ECO:0007669"/>
    <property type="project" value="InterPro"/>
</dbReference>
<dbReference type="EMBL" id="VSSQ01005162">
    <property type="protein sequence ID" value="MPM28096.1"/>
    <property type="molecule type" value="Genomic_DNA"/>
</dbReference>
<organism evidence="1">
    <name type="scientific">bioreactor metagenome</name>
    <dbReference type="NCBI Taxonomy" id="1076179"/>
    <lineage>
        <taxon>unclassified sequences</taxon>
        <taxon>metagenomes</taxon>
        <taxon>ecological metagenomes</taxon>
    </lineage>
</organism>
<proteinExistence type="predicted"/>
<comment type="caution">
    <text evidence="1">The sequence shown here is derived from an EMBL/GenBank/DDBJ whole genome shotgun (WGS) entry which is preliminary data.</text>
</comment>
<evidence type="ECO:0008006" key="2">
    <source>
        <dbReference type="Google" id="ProtNLM"/>
    </source>
</evidence>